<dbReference type="RefSeq" id="WP_273133883.1">
    <property type="nucleotide sequence ID" value="NZ_VMRX01000030.1"/>
</dbReference>
<gene>
    <name evidence="1" type="ORF">FHK81_11430</name>
</gene>
<name>A0A558B841_9GAMM</name>
<evidence type="ECO:0000313" key="2">
    <source>
        <dbReference type="Proteomes" id="UP000319142"/>
    </source>
</evidence>
<comment type="caution">
    <text evidence="1">The sequence shown here is derived from an EMBL/GenBank/DDBJ whole genome shotgun (WGS) entry which is preliminary data.</text>
</comment>
<reference evidence="1 2" key="1">
    <citation type="submission" date="2019-07" db="EMBL/GenBank/DDBJ databases">
        <title>The pathways for chlorine oxyanion respiration interact through the shared metabolite chlorate.</title>
        <authorList>
            <person name="Barnum T.P."/>
            <person name="Cheng Y."/>
            <person name="Hill K.A."/>
            <person name="Lucas L.N."/>
            <person name="Carlson H.K."/>
            <person name="Coates J.D."/>
        </authorList>
    </citation>
    <scope>NUCLEOTIDE SEQUENCE [LARGE SCALE GENOMIC DNA]</scope>
    <source>
        <strain evidence="1">UCB</strain>
    </source>
</reference>
<evidence type="ECO:0000313" key="1">
    <source>
        <dbReference type="EMBL" id="TVT32672.1"/>
    </source>
</evidence>
<protein>
    <submittedName>
        <fullName evidence="1">Uncharacterized protein</fullName>
    </submittedName>
</protein>
<sequence>MSPKITTVEPARWQPTGLVTTLLSPGARQVINCWLGTGDFLDEQHQPRILLALAEGDDAFTDLVRCANPDLVSAVVLNELLRKGIVEALESGHVLLRRSAYAPAGQPEPESVLAEPEDLFSNGIPRRRFNDT</sequence>
<dbReference type="AlphaFoldDB" id="A0A558B841"/>
<dbReference type="EMBL" id="VMRX01000030">
    <property type="protein sequence ID" value="TVT32672.1"/>
    <property type="molecule type" value="Genomic_DNA"/>
</dbReference>
<dbReference type="Proteomes" id="UP000319142">
    <property type="component" value="Unassembled WGS sequence"/>
</dbReference>
<organism evidence="1 2">
    <name type="scientific">Marinobacter vinifirmus</name>
    <dbReference type="NCBI Taxonomy" id="355591"/>
    <lineage>
        <taxon>Bacteria</taxon>
        <taxon>Pseudomonadati</taxon>
        <taxon>Pseudomonadota</taxon>
        <taxon>Gammaproteobacteria</taxon>
        <taxon>Pseudomonadales</taxon>
        <taxon>Marinobacteraceae</taxon>
        <taxon>Marinobacter</taxon>
    </lineage>
</organism>
<accession>A0A558B841</accession>
<proteinExistence type="predicted"/>